<dbReference type="EMBL" id="RZNH01000061">
    <property type="protein sequence ID" value="NOU62267.1"/>
    <property type="molecule type" value="Genomic_DNA"/>
</dbReference>
<sequence>MNEEQITFEQLPKAVAILIKEVRELRELIESKRSEEPQKRRPIGVKEASKIIMRPKTTIYQYVMKGLLPHFKTGRRLYFYEDELIEWVESGKRKSQKEIMEEIHNEMKPQRGRPLKR</sequence>
<dbReference type="SUPFAM" id="SSF46955">
    <property type="entry name" value="Putative DNA-binding domain"/>
    <property type="match status" value="1"/>
</dbReference>
<dbReference type="GO" id="GO:0003677">
    <property type="term" value="F:DNA binding"/>
    <property type="evidence" value="ECO:0007669"/>
    <property type="project" value="UniProtKB-KW"/>
</dbReference>
<dbReference type="Pfam" id="PF12728">
    <property type="entry name" value="HTH_17"/>
    <property type="match status" value="1"/>
</dbReference>
<comment type="caution">
    <text evidence="2">The sequence shown here is derived from an EMBL/GenBank/DDBJ whole genome shotgun (WGS) entry which is preliminary data.</text>
</comment>
<keyword evidence="2" id="KW-0238">DNA-binding</keyword>
<dbReference type="InterPro" id="IPR041657">
    <property type="entry name" value="HTH_17"/>
</dbReference>
<accession>A0ABX1X1X3</accession>
<protein>
    <submittedName>
        <fullName evidence="2">DNA-binding protein</fullName>
    </submittedName>
</protein>
<keyword evidence="3" id="KW-1185">Reference proteome</keyword>
<dbReference type="RefSeq" id="WP_171597526.1">
    <property type="nucleotide sequence ID" value="NZ_RZNH01000061.1"/>
</dbReference>
<proteinExistence type="predicted"/>
<dbReference type="InterPro" id="IPR009061">
    <property type="entry name" value="DNA-bd_dom_put_sf"/>
</dbReference>
<dbReference type="Proteomes" id="UP000732105">
    <property type="component" value="Unassembled WGS sequence"/>
</dbReference>
<evidence type="ECO:0000313" key="2">
    <source>
        <dbReference type="EMBL" id="NOU62267.1"/>
    </source>
</evidence>
<organism evidence="2 3">
    <name type="scientific">Marinifilum caeruleilacunae</name>
    <dbReference type="NCBI Taxonomy" id="2499076"/>
    <lineage>
        <taxon>Bacteria</taxon>
        <taxon>Pseudomonadati</taxon>
        <taxon>Bacteroidota</taxon>
        <taxon>Bacteroidia</taxon>
        <taxon>Marinilabiliales</taxon>
        <taxon>Marinifilaceae</taxon>
    </lineage>
</organism>
<evidence type="ECO:0000259" key="1">
    <source>
        <dbReference type="Pfam" id="PF12728"/>
    </source>
</evidence>
<name>A0ABX1X1X3_9BACT</name>
<evidence type="ECO:0000313" key="3">
    <source>
        <dbReference type="Proteomes" id="UP000732105"/>
    </source>
</evidence>
<gene>
    <name evidence="2" type="ORF">ELS83_20935</name>
</gene>
<feature type="domain" description="Helix-turn-helix" evidence="1">
    <location>
        <begin position="45"/>
        <end position="91"/>
    </location>
</feature>
<reference evidence="2 3" key="1">
    <citation type="submission" date="2018-12" db="EMBL/GenBank/DDBJ databases">
        <title>Marinifilum JC070 sp. nov., a marine bacterium isolated from Yongle Blue Hole in the South China Sea.</title>
        <authorList>
            <person name="Fu T."/>
        </authorList>
    </citation>
    <scope>NUCLEOTIDE SEQUENCE [LARGE SCALE GENOMIC DNA]</scope>
    <source>
        <strain evidence="2 3">JC070</strain>
    </source>
</reference>